<evidence type="ECO:0000256" key="6">
    <source>
        <dbReference type="ARBA" id="ARBA00022989"/>
    </source>
</evidence>
<dbReference type="GO" id="GO:0006891">
    <property type="term" value="P:intra-Golgi vesicle-mediated transport"/>
    <property type="evidence" value="ECO:0007669"/>
    <property type="project" value="TreeGrafter"/>
</dbReference>
<keyword evidence="6 10" id="KW-1133">Transmembrane helix</keyword>
<dbReference type="STRING" id="1314777.A0A164SVT8"/>
<dbReference type="GO" id="GO:0005484">
    <property type="term" value="F:SNAP receptor activity"/>
    <property type="evidence" value="ECO:0007669"/>
    <property type="project" value="TreeGrafter"/>
</dbReference>
<keyword evidence="3" id="KW-0813">Transport</keyword>
<dbReference type="GO" id="GO:0012507">
    <property type="term" value="C:ER to Golgi transport vesicle membrane"/>
    <property type="evidence" value="ECO:0007669"/>
    <property type="project" value="TreeGrafter"/>
</dbReference>
<dbReference type="Pfam" id="PF12352">
    <property type="entry name" value="V-SNARE_C"/>
    <property type="match status" value="1"/>
</dbReference>
<dbReference type="InterPro" id="IPR038407">
    <property type="entry name" value="v-SNARE_N_sf"/>
</dbReference>
<dbReference type="GO" id="GO:0048280">
    <property type="term" value="P:vesicle fusion with Golgi apparatus"/>
    <property type="evidence" value="ECO:0007669"/>
    <property type="project" value="TreeGrafter"/>
</dbReference>
<evidence type="ECO:0000256" key="8">
    <source>
        <dbReference type="ARBA" id="ARBA00023136"/>
    </source>
</evidence>
<dbReference type="FunFam" id="1.20.5.110:FF:000002">
    <property type="entry name" value="Vesicle transport through interaction with t-SNAREsB"/>
    <property type="match status" value="1"/>
</dbReference>
<dbReference type="GO" id="GO:0042147">
    <property type="term" value="P:retrograde transport, endosome to Golgi"/>
    <property type="evidence" value="ECO:0007669"/>
    <property type="project" value="TreeGrafter"/>
</dbReference>
<evidence type="ECO:0000256" key="9">
    <source>
        <dbReference type="SAM" id="Coils"/>
    </source>
</evidence>
<name>A0A164SVT8_9AGAM</name>
<dbReference type="AlphaFoldDB" id="A0A164SVT8"/>
<dbReference type="Pfam" id="PF05008">
    <property type="entry name" value="V-SNARE"/>
    <property type="match status" value="1"/>
</dbReference>
<dbReference type="EMBL" id="KV419413">
    <property type="protein sequence ID" value="KZS91857.1"/>
    <property type="molecule type" value="Genomic_DNA"/>
</dbReference>
<evidence type="ECO:0000313" key="12">
    <source>
        <dbReference type="EMBL" id="KZS91857.1"/>
    </source>
</evidence>
<dbReference type="GO" id="GO:0031201">
    <property type="term" value="C:SNARE complex"/>
    <property type="evidence" value="ECO:0007669"/>
    <property type="project" value="TreeGrafter"/>
</dbReference>
<feature type="coiled-coil region" evidence="9">
    <location>
        <begin position="40"/>
        <end position="89"/>
    </location>
</feature>
<evidence type="ECO:0000259" key="11">
    <source>
        <dbReference type="SMART" id="SM00397"/>
    </source>
</evidence>
<feature type="transmembrane region" description="Helical" evidence="10">
    <location>
        <begin position="199"/>
        <end position="218"/>
    </location>
</feature>
<evidence type="ECO:0000313" key="13">
    <source>
        <dbReference type="Proteomes" id="UP000076722"/>
    </source>
</evidence>
<dbReference type="SUPFAM" id="SSF47661">
    <property type="entry name" value="t-snare proteins"/>
    <property type="match status" value="1"/>
</dbReference>
<keyword evidence="4 10" id="KW-0812">Transmembrane</keyword>
<dbReference type="InterPro" id="IPR007705">
    <property type="entry name" value="Vesicle_trsprt_v-SNARE_N"/>
</dbReference>
<feature type="domain" description="T-SNARE coiled-coil homology" evidence="11">
    <location>
        <begin position="123"/>
        <end position="190"/>
    </location>
</feature>
<dbReference type="PANTHER" id="PTHR21230">
    <property type="entry name" value="VESICLE TRANSPORT V-SNARE PROTEIN VTI1-RELATED"/>
    <property type="match status" value="1"/>
</dbReference>
<keyword evidence="8 10" id="KW-0472">Membrane</keyword>
<dbReference type="OrthoDB" id="430637at2759"/>
<evidence type="ECO:0000256" key="3">
    <source>
        <dbReference type="ARBA" id="ARBA00022448"/>
    </source>
</evidence>
<dbReference type="InterPro" id="IPR000727">
    <property type="entry name" value="T_SNARE_dom"/>
</dbReference>
<dbReference type="Gene3D" id="1.20.5.110">
    <property type="match status" value="1"/>
</dbReference>
<keyword evidence="5" id="KW-0653">Protein transport</keyword>
<evidence type="ECO:0000256" key="5">
    <source>
        <dbReference type="ARBA" id="ARBA00022927"/>
    </source>
</evidence>
<reference evidence="12 13" key="1">
    <citation type="journal article" date="2016" name="Mol. Biol. Evol.">
        <title>Comparative Genomics of Early-Diverging Mushroom-Forming Fungi Provides Insights into the Origins of Lignocellulose Decay Capabilities.</title>
        <authorList>
            <person name="Nagy L.G."/>
            <person name="Riley R."/>
            <person name="Tritt A."/>
            <person name="Adam C."/>
            <person name="Daum C."/>
            <person name="Floudas D."/>
            <person name="Sun H."/>
            <person name="Yadav J.S."/>
            <person name="Pangilinan J."/>
            <person name="Larsson K.H."/>
            <person name="Matsuura K."/>
            <person name="Barry K."/>
            <person name="Labutti K."/>
            <person name="Kuo R."/>
            <person name="Ohm R.A."/>
            <person name="Bhattacharya S.S."/>
            <person name="Shirouzu T."/>
            <person name="Yoshinaga Y."/>
            <person name="Martin F.M."/>
            <person name="Grigoriev I.V."/>
            <person name="Hibbett D.S."/>
        </authorList>
    </citation>
    <scope>NUCLEOTIDE SEQUENCE [LARGE SCALE GENOMIC DNA]</scope>
    <source>
        <strain evidence="12 13">HHB9708</strain>
    </source>
</reference>
<dbReference type="GO" id="GO:0031902">
    <property type="term" value="C:late endosome membrane"/>
    <property type="evidence" value="ECO:0007669"/>
    <property type="project" value="TreeGrafter"/>
</dbReference>
<protein>
    <submittedName>
        <fullName evidence="12">Vesicle transport v-snare protein vti1</fullName>
    </submittedName>
</protein>
<dbReference type="GO" id="GO:0005789">
    <property type="term" value="C:endoplasmic reticulum membrane"/>
    <property type="evidence" value="ECO:0007669"/>
    <property type="project" value="TreeGrafter"/>
</dbReference>
<dbReference type="PANTHER" id="PTHR21230:SF26">
    <property type="entry name" value="VESICLE TRANSPORT THROUGH INTERACTION WITH T-SNARES HOMOLOG 1A"/>
    <property type="match status" value="1"/>
</dbReference>
<sequence length="221" mass="24998">MDNSPTSLFDSYQQDFTSITQSITQKLNEDLKGEARKASLRRVEIELDEAEEVLSQMEVEIHSMPQSLKAQYQARLKSSKSSLTTLKKQSKDLHSALQRSLLLSTAPGGAYSDDAEGGGDRERLLTGHAILENGTRRLDESRRIALETEEQGAEILRSLRGQREQIENSRDMLQTADRSIDRASGTLKKMIRRMYQQRFITAAIIAVLVILIALILYFKLR</sequence>
<dbReference type="InterPro" id="IPR010989">
    <property type="entry name" value="SNARE"/>
</dbReference>
<dbReference type="GO" id="GO:0006896">
    <property type="term" value="P:Golgi to vacuole transport"/>
    <property type="evidence" value="ECO:0007669"/>
    <property type="project" value="TreeGrafter"/>
</dbReference>
<dbReference type="GO" id="GO:0006886">
    <property type="term" value="P:intracellular protein transport"/>
    <property type="evidence" value="ECO:0007669"/>
    <property type="project" value="InterPro"/>
</dbReference>
<evidence type="ECO:0000256" key="2">
    <source>
        <dbReference type="ARBA" id="ARBA00006108"/>
    </source>
</evidence>
<keyword evidence="7 9" id="KW-0175">Coiled coil</keyword>
<evidence type="ECO:0000256" key="1">
    <source>
        <dbReference type="ARBA" id="ARBA00004211"/>
    </source>
</evidence>
<organism evidence="12 13">
    <name type="scientific">Sistotremastrum niveocremeum HHB9708</name>
    <dbReference type="NCBI Taxonomy" id="1314777"/>
    <lineage>
        <taxon>Eukaryota</taxon>
        <taxon>Fungi</taxon>
        <taxon>Dikarya</taxon>
        <taxon>Basidiomycota</taxon>
        <taxon>Agaricomycotina</taxon>
        <taxon>Agaricomycetes</taxon>
        <taxon>Sistotremastrales</taxon>
        <taxon>Sistotremastraceae</taxon>
        <taxon>Sertulicium</taxon>
        <taxon>Sertulicium niveocremeum</taxon>
    </lineage>
</organism>
<dbReference type="SUPFAM" id="SSF58038">
    <property type="entry name" value="SNARE fusion complex"/>
    <property type="match status" value="1"/>
</dbReference>
<dbReference type="GO" id="GO:0000149">
    <property type="term" value="F:SNARE binding"/>
    <property type="evidence" value="ECO:0007669"/>
    <property type="project" value="TreeGrafter"/>
</dbReference>
<dbReference type="Proteomes" id="UP000076722">
    <property type="component" value="Unassembled WGS sequence"/>
</dbReference>
<accession>A0A164SVT8</accession>
<dbReference type="CDD" id="cd15862">
    <property type="entry name" value="SNARE_Vti1"/>
    <property type="match status" value="1"/>
</dbReference>
<comment type="similarity">
    <text evidence="2">Belongs to the VTI1 family.</text>
</comment>
<evidence type="ECO:0000256" key="10">
    <source>
        <dbReference type="SAM" id="Phobius"/>
    </source>
</evidence>
<dbReference type="SMART" id="SM00397">
    <property type="entry name" value="t_SNARE"/>
    <property type="match status" value="1"/>
</dbReference>
<dbReference type="GO" id="GO:0005794">
    <property type="term" value="C:Golgi apparatus"/>
    <property type="evidence" value="ECO:0007669"/>
    <property type="project" value="TreeGrafter"/>
</dbReference>
<gene>
    <name evidence="12" type="ORF">SISNIDRAFT_413585</name>
</gene>
<comment type="subcellular location">
    <subcellularLocation>
        <location evidence="1">Membrane</location>
        <topology evidence="1">Single-pass type IV membrane protein</topology>
    </subcellularLocation>
</comment>
<dbReference type="GO" id="GO:0005829">
    <property type="term" value="C:cytosol"/>
    <property type="evidence" value="ECO:0007669"/>
    <property type="project" value="GOC"/>
</dbReference>
<dbReference type="GO" id="GO:0016236">
    <property type="term" value="P:macroautophagy"/>
    <property type="evidence" value="ECO:0007669"/>
    <property type="project" value="TreeGrafter"/>
</dbReference>
<keyword evidence="13" id="KW-1185">Reference proteome</keyword>
<evidence type="ECO:0000256" key="7">
    <source>
        <dbReference type="ARBA" id="ARBA00023054"/>
    </source>
</evidence>
<evidence type="ECO:0000256" key="4">
    <source>
        <dbReference type="ARBA" id="ARBA00022692"/>
    </source>
</evidence>
<dbReference type="Gene3D" id="1.20.58.400">
    <property type="entry name" value="t-snare proteins"/>
    <property type="match status" value="1"/>
</dbReference>
<proteinExistence type="inferred from homology"/>